<dbReference type="InterPro" id="IPR050612">
    <property type="entry name" value="Prok_Mopterin_Oxidored"/>
</dbReference>
<evidence type="ECO:0000256" key="3">
    <source>
        <dbReference type="ARBA" id="ARBA00023014"/>
    </source>
</evidence>
<dbReference type="GO" id="GO:0016491">
    <property type="term" value="F:oxidoreductase activity"/>
    <property type="evidence" value="ECO:0007669"/>
    <property type="project" value="InterPro"/>
</dbReference>
<dbReference type="GO" id="GO:0046872">
    <property type="term" value="F:metal ion binding"/>
    <property type="evidence" value="ECO:0007669"/>
    <property type="project" value="UniProtKB-KW"/>
</dbReference>
<organism evidence="5 6">
    <name type="scientific">Candidatus Hakubella thermalkaliphila</name>
    <dbReference type="NCBI Taxonomy" id="2754717"/>
    <lineage>
        <taxon>Bacteria</taxon>
        <taxon>Bacillati</taxon>
        <taxon>Actinomycetota</taxon>
        <taxon>Actinomycetota incertae sedis</taxon>
        <taxon>Candidatus Hakubellales</taxon>
        <taxon>Candidatus Hakubellaceae</taxon>
        <taxon>Candidatus Hakubella</taxon>
    </lineage>
</organism>
<evidence type="ECO:0000313" key="6">
    <source>
        <dbReference type="Proteomes" id="UP000580051"/>
    </source>
</evidence>
<dbReference type="PANTHER" id="PTHR43742">
    <property type="entry name" value="TRIMETHYLAMINE-N-OXIDE REDUCTASE"/>
    <property type="match status" value="1"/>
</dbReference>
<dbReference type="InterPro" id="IPR006656">
    <property type="entry name" value="Mopterin_OxRdtase"/>
</dbReference>
<dbReference type="AlphaFoldDB" id="A0A6V8NRP7"/>
<sequence length="456" mass="51901">MQEITRREFVKMGMASMAGLFLRGLELSSLQFVPEVDNPLDSYPERGWEKIYRDQFRYDSTFHFLCAPNDTHNCLLRAYVKNGVVTRIGPSYGYGKARDVYGNQASHRWDPRCCQKGLAFVRRFYGPRRVKNHFVRKGFKEWYDAGFPRDEAGRIPPQYLNRGKEPFVKVSFEEACEIVAQTTVNIATTYSGDKGTELLRKQDYDEAMIEAMKGAGTQVLKLRGGMPLLGATRIFGLYRFANSLALLDAKMRQVDQEAALGARAWDNYSWHTDLPPGHTMTCGQQTIDFDLATAENAAMVVCWGMNWIVTKMADGHWLTEARLKGTRVVTVACEYQATSNKTDELILLRPGSDPAFALGLAQVIIQEKLYDAEFVKGHTDLPLLVRMDTLKLLKPQDLIQDYKPKGLKDTQILKAEERAPLATKQDRQIITESLRNEWSDFVAWNLDTNQPEVITR</sequence>
<dbReference type="PROSITE" id="PS51669">
    <property type="entry name" value="4FE4S_MOW_BIS_MGD"/>
    <property type="match status" value="1"/>
</dbReference>
<dbReference type="Proteomes" id="UP000580051">
    <property type="component" value="Unassembled WGS sequence"/>
</dbReference>
<keyword evidence="2" id="KW-0408">Iron</keyword>
<comment type="caution">
    <text evidence="5">The sequence shown here is derived from an EMBL/GenBank/DDBJ whole genome shotgun (WGS) entry which is preliminary data.</text>
</comment>
<name>A0A6V8NRP7_9ACTN</name>
<dbReference type="SUPFAM" id="SSF53706">
    <property type="entry name" value="Formate dehydrogenase/DMSO reductase, domains 1-3"/>
    <property type="match status" value="1"/>
</dbReference>
<protein>
    <submittedName>
        <fullName evidence="5">Nitrate reductase / nitrite oxidoreductase, alpha subunit</fullName>
    </submittedName>
</protein>
<evidence type="ECO:0000313" key="5">
    <source>
        <dbReference type="EMBL" id="GFP21941.1"/>
    </source>
</evidence>
<accession>A0A6V8NRP7</accession>
<evidence type="ECO:0000259" key="4">
    <source>
        <dbReference type="PROSITE" id="PS51669"/>
    </source>
</evidence>
<keyword evidence="1" id="KW-0479">Metal-binding</keyword>
<dbReference type="PANTHER" id="PTHR43742:SF6">
    <property type="entry name" value="OXIDOREDUCTASE YYAE-RELATED"/>
    <property type="match status" value="1"/>
</dbReference>
<dbReference type="InterPro" id="IPR006963">
    <property type="entry name" value="Mopterin_OxRdtase_4Fe-4S_dom"/>
</dbReference>
<dbReference type="Pfam" id="PF00384">
    <property type="entry name" value="Molybdopterin"/>
    <property type="match status" value="1"/>
</dbReference>
<feature type="domain" description="4Fe-4S Mo/W bis-MGD-type" evidence="4">
    <location>
        <begin position="59"/>
        <end position="128"/>
    </location>
</feature>
<evidence type="ECO:0000256" key="1">
    <source>
        <dbReference type="ARBA" id="ARBA00022723"/>
    </source>
</evidence>
<evidence type="ECO:0000256" key="2">
    <source>
        <dbReference type="ARBA" id="ARBA00023004"/>
    </source>
</evidence>
<dbReference type="Gene3D" id="3.40.50.12440">
    <property type="match status" value="1"/>
</dbReference>
<feature type="non-terminal residue" evidence="5">
    <location>
        <position position="456"/>
    </location>
</feature>
<gene>
    <name evidence="5" type="ORF">HKBW3S06_01167</name>
</gene>
<proteinExistence type="predicted"/>
<dbReference type="RefSeq" id="WP_176227014.1">
    <property type="nucleotide sequence ID" value="NZ_BLRV01000146.1"/>
</dbReference>
<dbReference type="GO" id="GO:0051536">
    <property type="term" value="F:iron-sulfur cluster binding"/>
    <property type="evidence" value="ECO:0007669"/>
    <property type="project" value="UniProtKB-KW"/>
</dbReference>
<reference evidence="5 6" key="1">
    <citation type="journal article" date="2020" name="Front. Microbiol.">
        <title>Single-cell genomics of novel Actinobacteria with the Wood-Ljungdahl pathway discovered in a serpentinizing system.</title>
        <authorList>
            <person name="Merino N."/>
            <person name="Kawai M."/>
            <person name="Boyd E.S."/>
            <person name="Colman D.R."/>
            <person name="McGlynn S.E."/>
            <person name="Nealson K.H."/>
            <person name="Kurokawa K."/>
            <person name="Hongoh Y."/>
        </authorList>
    </citation>
    <scope>NUCLEOTIDE SEQUENCE [LARGE SCALE GENOMIC DNA]</scope>
    <source>
        <strain evidence="5 6">S06</strain>
    </source>
</reference>
<dbReference type="EMBL" id="BLRV01000146">
    <property type="protein sequence ID" value="GFP21941.1"/>
    <property type="molecule type" value="Genomic_DNA"/>
</dbReference>
<keyword evidence="3" id="KW-0411">Iron-sulfur</keyword>